<dbReference type="Proteomes" id="UP000605733">
    <property type="component" value="Unassembled WGS sequence"/>
</dbReference>
<keyword evidence="2" id="KW-1185">Reference proteome</keyword>
<protein>
    <submittedName>
        <fullName evidence="1">Uncharacterized protein</fullName>
    </submittedName>
</protein>
<dbReference type="EMBL" id="BMIX01000001">
    <property type="protein sequence ID" value="GGG24339.1"/>
    <property type="molecule type" value="Genomic_DNA"/>
</dbReference>
<gene>
    <name evidence="1" type="ORF">GCM10011532_04480</name>
</gene>
<dbReference type="RefSeq" id="WP_011710283.1">
    <property type="nucleotide sequence ID" value="NZ_BMIX01000001.1"/>
</dbReference>
<organism evidence="1 2">
    <name type="scientific">Christiangramia forsetii</name>
    <dbReference type="NCBI Taxonomy" id="411153"/>
    <lineage>
        <taxon>Bacteria</taxon>
        <taxon>Pseudomonadati</taxon>
        <taxon>Bacteroidota</taxon>
        <taxon>Flavobacteriia</taxon>
        <taxon>Flavobacteriales</taxon>
        <taxon>Flavobacteriaceae</taxon>
        <taxon>Christiangramia</taxon>
    </lineage>
</organism>
<proteinExistence type="predicted"/>
<name>A0ABQ1WBZ3_9FLAO</name>
<evidence type="ECO:0000313" key="1">
    <source>
        <dbReference type="EMBL" id="GGG24339.1"/>
    </source>
</evidence>
<evidence type="ECO:0000313" key="2">
    <source>
        <dbReference type="Proteomes" id="UP000605733"/>
    </source>
</evidence>
<accession>A0ABQ1WBZ3</accession>
<reference evidence="2" key="1">
    <citation type="journal article" date="2019" name="Int. J. Syst. Evol. Microbiol.">
        <title>The Global Catalogue of Microorganisms (GCM) 10K type strain sequencing project: providing services to taxonomists for standard genome sequencing and annotation.</title>
        <authorList>
            <consortium name="The Broad Institute Genomics Platform"/>
            <consortium name="The Broad Institute Genome Sequencing Center for Infectious Disease"/>
            <person name="Wu L."/>
            <person name="Ma J."/>
        </authorList>
    </citation>
    <scope>NUCLEOTIDE SEQUENCE [LARGE SCALE GENOMIC DNA]</scope>
    <source>
        <strain evidence="2">CGMCC 1.15422</strain>
    </source>
</reference>
<sequence>MEKFANILLSDIGIVVQFINGILDLPKRDGATTYDWGDEVEPLVSAEDIYFGSRQIVIEAFFDNRKGTFEEASDLLRSIGETETLETAYGNYQVKLDKIEVKRSYKTGKSIQITFIELNPDLSGPLPTASPSNSKVKIDGYDLLATFGLLVENAELSEISQLKSSKQTSYRNNYLSVYREPHEIEVKVNGIYASKAEMTTKMSALNRLLASEGIRFFEHGNKGYRCYSTEGNKVDIKRKRVSFTLKLNVMVEYDIDQIVQRVIDQVNIQVNPQSDLSQTDNTKPDFVKGKDNFKAADTAKLNNQSASFYAKDSEIEAIRTYDLAQRLENGTLEI</sequence>
<comment type="caution">
    <text evidence="1">The sequence shown here is derived from an EMBL/GenBank/DDBJ whole genome shotgun (WGS) entry which is preliminary data.</text>
</comment>